<gene>
    <name evidence="3" type="ORF">ACFPZF_08425</name>
</gene>
<feature type="domain" description="Novel STAND NTPase 1" evidence="2">
    <location>
        <begin position="10"/>
        <end position="307"/>
    </location>
</feature>
<keyword evidence="1" id="KW-1133">Transmembrane helix</keyword>
<comment type="caution">
    <text evidence="3">The sequence shown here is derived from an EMBL/GenBank/DDBJ whole genome shotgun (WGS) entry which is preliminary data.</text>
</comment>
<keyword evidence="1" id="KW-0472">Membrane</keyword>
<protein>
    <recommendedName>
        <fullName evidence="2">Novel STAND NTPase 1 domain-containing protein</fullName>
    </recommendedName>
</protein>
<dbReference type="SUPFAM" id="SSF52540">
    <property type="entry name" value="P-loop containing nucleoside triphosphate hydrolases"/>
    <property type="match status" value="1"/>
</dbReference>
<proteinExistence type="predicted"/>
<dbReference type="InterPro" id="IPR049052">
    <property type="entry name" value="nSTAND1"/>
</dbReference>
<feature type="transmembrane region" description="Helical" evidence="1">
    <location>
        <begin position="604"/>
        <end position="624"/>
    </location>
</feature>
<organism evidence="3 4">
    <name type="scientific">Kitasatospora cinereorecta</name>
    <dbReference type="NCBI Taxonomy" id="285560"/>
    <lineage>
        <taxon>Bacteria</taxon>
        <taxon>Bacillati</taxon>
        <taxon>Actinomycetota</taxon>
        <taxon>Actinomycetes</taxon>
        <taxon>Kitasatosporales</taxon>
        <taxon>Streptomycetaceae</taxon>
        <taxon>Kitasatospora</taxon>
    </lineage>
</organism>
<evidence type="ECO:0000313" key="4">
    <source>
        <dbReference type="Proteomes" id="UP001596066"/>
    </source>
</evidence>
<evidence type="ECO:0000256" key="1">
    <source>
        <dbReference type="SAM" id="Phobius"/>
    </source>
</evidence>
<feature type="transmembrane region" description="Helical" evidence="1">
    <location>
        <begin position="508"/>
        <end position="532"/>
    </location>
</feature>
<sequence>MTTAWQTGYPYVGLRPYTTDERHLFFGRDPETELLFDRVYSTPLSLVYAPSGVGKSSLLQAGLRPQLEAGVFEVATLDTWEPRPAVQLEELIRRRFPVEQRSAWWCDDLHTYAKATRRCPVLVLDQFEEVFRYGDELDVVWDQLAAFARRTGRSARMVIGVREDYLAGLDRLLRRVPTLIENGLHLGRMSREAMRQAFERPLAALTPPFTADDGLFERLMSDLRSPYRGRPEVDAEPGHFQVVCRRLFDLDRSNPDRTLTLASYRRAGGAAEILSERLRARLEKALPEPDQRMVLYAVVRYLVTPSGAKIPLTVDDVVSLVRPQDFTAQGRAELALDNDEDGSPLAQGWLRELTEETLNALCGGEALILRRVMRGEESTYELFHDLLGRVLLAWREDMRAEQERDLARQAEPVLELRQQGRTRLDEAGEGLQAEDEREWHRAVRGIGEVMVTSNVLDDSDLYGEARRRLEDVRGDSAHPRPLRFDAARTLERYDRLFAERRLPSGRRAVLAGLCYWLISAVTTGLIGLAARAVMLTTSSLTVPWPSYLIVLGSVALLWAGMYVAEGFNDYLYSRPGPWYEALGAPFEPYRQGIDLFERSSGWPFNFVISIVPAAVLAPLCTLAALSFLFWFALFVALFSLIALTAFNFAVVMV</sequence>
<dbReference type="Pfam" id="PF20703">
    <property type="entry name" value="nSTAND1"/>
    <property type="match status" value="1"/>
</dbReference>
<keyword evidence="1" id="KW-0812">Transmembrane</keyword>
<dbReference type="RefSeq" id="WP_346143471.1">
    <property type="nucleotide sequence ID" value="NZ_BAAAUA010000013.1"/>
</dbReference>
<reference evidence="4" key="1">
    <citation type="journal article" date="2019" name="Int. J. Syst. Evol. Microbiol.">
        <title>The Global Catalogue of Microorganisms (GCM) 10K type strain sequencing project: providing services to taxonomists for standard genome sequencing and annotation.</title>
        <authorList>
            <consortium name="The Broad Institute Genomics Platform"/>
            <consortium name="The Broad Institute Genome Sequencing Center for Infectious Disease"/>
            <person name="Wu L."/>
            <person name="Ma J."/>
        </authorList>
    </citation>
    <scope>NUCLEOTIDE SEQUENCE [LARGE SCALE GENOMIC DNA]</scope>
    <source>
        <strain evidence="4">CGMCC 4.1622</strain>
    </source>
</reference>
<keyword evidence="4" id="KW-1185">Reference proteome</keyword>
<name>A0ABW0V917_9ACTN</name>
<accession>A0ABW0V917</accession>
<evidence type="ECO:0000313" key="3">
    <source>
        <dbReference type="EMBL" id="MFC5641387.1"/>
    </source>
</evidence>
<feature type="transmembrane region" description="Helical" evidence="1">
    <location>
        <begin position="630"/>
        <end position="651"/>
    </location>
</feature>
<dbReference type="Gene3D" id="3.40.50.300">
    <property type="entry name" value="P-loop containing nucleotide triphosphate hydrolases"/>
    <property type="match status" value="1"/>
</dbReference>
<dbReference type="EMBL" id="JBHSOC010000011">
    <property type="protein sequence ID" value="MFC5641387.1"/>
    <property type="molecule type" value="Genomic_DNA"/>
</dbReference>
<dbReference type="Proteomes" id="UP001596066">
    <property type="component" value="Unassembled WGS sequence"/>
</dbReference>
<feature type="transmembrane region" description="Helical" evidence="1">
    <location>
        <begin position="544"/>
        <end position="564"/>
    </location>
</feature>
<dbReference type="InterPro" id="IPR027417">
    <property type="entry name" value="P-loop_NTPase"/>
</dbReference>
<evidence type="ECO:0000259" key="2">
    <source>
        <dbReference type="Pfam" id="PF20703"/>
    </source>
</evidence>